<keyword evidence="3" id="KW-0238">DNA-binding</keyword>
<dbReference type="PROSITE" id="PS50931">
    <property type="entry name" value="HTH_LYSR"/>
    <property type="match status" value="1"/>
</dbReference>
<evidence type="ECO:0000313" key="6">
    <source>
        <dbReference type="EMBL" id="MBD1548093.1"/>
    </source>
</evidence>
<dbReference type="InterPro" id="IPR036390">
    <property type="entry name" value="WH_DNA-bd_sf"/>
</dbReference>
<protein>
    <submittedName>
        <fullName evidence="6">LysR family transcriptional regulator</fullName>
    </submittedName>
</protein>
<dbReference type="PANTHER" id="PTHR30579:SF7">
    <property type="entry name" value="HTH-TYPE TRANSCRIPTIONAL REGULATOR LRHA-RELATED"/>
    <property type="match status" value="1"/>
</dbReference>
<organism evidence="6 7">
    <name type="scientific">Roseibium aggregatum</name>
    <dbReference type="NCBI Taxonomy" id="187304"/>
    <lineage>
        <taxon>Bacteria</taxon>
        <taxon>Pseudomonadati</taxon>
        <taxon>Pseudomonadota</taxon>
        <taxon>Alphaproteobacteria</taxon>
        <taxon>Hyphomicrobiales</taxon>
        <taxon>Stappiaceae</taxon>
        <taxon>Roseibium</taxon>
    </lineage>
</organism>
<reference evidence="6" key="1">
    <citation type="submission" date="2020-05" db="EMBL/GenBank/DDBJ databases">
        <title>Identification of trans-AT polyketide cluster in two marine bacteria, producers of a novel glutaramide-containing polyketide sesbanimide D and analogs.</title>
        <authorList>
            <person name="Kacar D."/>
            <person name="Rodriguez P."/>
            <person name="Canedo L."/>
            <person name="Gonzalez E."/>
            <person name="Galan B."/>
            <person name="De La Calle F."/>
            <person name="Garcia J.L."/>
        </authorList>
    </citation>
    <scope>NUCLEOTIDE SEQUENCE</scope>
    <source>
        <strain evidence="6">PHM038</strain>
    </source>
</reference>
<dbReference type="Gene3D" id="3.40.190.10">
    <property type="entry name" value="Periplasmic binding protein-like II"/>
    <property type="match status" value="2"/>
</dbReference>
<evidence type="ECO:0000259" key="5">
    <source>
        <dbReference type="PROSITE" id="PS50931"/>
    </source>
</evidence>
<dbReference type="InterPro" id="IPR005119">
    <property type="entry name" value="LysR_subst-bd"/>
</dbReference>
<dbReference type="Proteomes" id="UP000598467">
    <property type="component" value="Unassembled WGS sequence"/>
</dbReference>
<dbReference type="Pfam" id="PF00126">
    <property type="entry name" value="HTH_1"/>
    <property type="match status" value="1"/>
</dbReference>
<dbReference type="Gene3D" id="1.10.10.10">
    <property type="entry name" value="Winged helix-like DNA-binding domain superfamily/Winged helix DNA-binding domain"/>
    <property type="match status" value="1"/>
</dbReference>
<evidence type="ECO:0000256" key="1">
    <source>
        <dbReference type="ARBA" id="ARBA00009437"/>
    </source>
</evidence>
<dbReference type="FunFam" id="1.10.10.10:FF:000001">
    <property type="entry name" value="LysR family transcriptional regulator"/>
    <property type="match status" value="1"/>
</dbReference>
<evidence type="ECO:0000313" key="7">
    <source>
        <dbReference type="Proteomes" id="UP000598467"/>
    </source>
</evidence>
<comment type="caution">
    <text evidence="6">The sequence shown here is derived from an EMBL/GenBank/DDBJ whole genome shotgun (WGS) entry which is preliminary data.</text>
</comment>
<dbReference type="Pfam" id="PF03466">
    <property type="entry name" value="LysR_substrate"/>
    <property type="match status" value="1"/>
</dbReference>
<accession>A0A926S622</accession>
<keyword evidence="4" id="KW-0804">Transcription</keyword>
<dbReference type="PANTHER" id="PTHR30579">
    <property type="entry name" value="TRANSCRIPTIONAL REGULATOR"/>
    <property type="match status" value="1"/>
</dbReference>
<dbReference type="InterPro" id="IPR000847">
    <property type="entry name" value="LysR_HTH_N"/>
</dbReference>
<dbReference type="InterPro" id="IPR050176">
    <property type="entry name" value="LTTR"/>
</dbReference>
<dbReference type="SUPFAM" id="SSF53850">
    <property type="entry name" value="Periplasmic binding protein-like II"/>
    <property type="match status" value="1"/>
</dbReference>
<name>A0A926S622_9HYPH</name>
<proteinExistence type="inferred from homology"/>
<dbReference type="PRINTS" id="PR00039">
    <property type="entry name" value="HTHLYSR"/>
</dbReference>
<evidence type="ECO:0000256" key="2">
    <source>
        <dbReference type="ARBA" id="ARBA00023015"/>
    </source>
</evidence>
<dbReference type="AlphaFoldDB" id="A0A926S622"/>
<evidence type="ECO:0000256" key="4">
    <source>
        <dbReference type="ARBA" id="ARBA00023163"/>
    </source>
</evidence>
<comment type="similarity">
    <text evidence="1">Belongs to the LysR transcriptional regulatory family.</text>
</comment>
<dbReference type="RefSeq" id="WP_190292833.1">
    <property type="nucleotide sequence ID" value="NZ_JABFCZ010000020.1"/>
</dbReference>
<dbReference type="GO" id="GO:0003677">
    <property type="term" value="F:DNA binding"/>
    <property type="evidence" value="ECO:0007669"/>
    <property type="project" value="UniProtKB-KW"/>
</dbReference>
<keyword evidence="2" id="KW-0805">Transcription regulation</keyword>
<sequence>MDSDLLKAFVAVADTGGFSAAAKLLNRTQSAVSLQIKRLEEHMGTPLFARTSRTVALTPAGTRLLPYARQLLRLQQDAHAALSRDLPPERIRFGLTEEHAAAYLPGFLATLAEAYPEVQVEVVCDVSSELVERFKAGKLDLVLAVRHQPTKTGRVLGVEPMIWVAREDFDYSEDMVLPLALNPDGCLFRAHALAAVGRIGRAWREPYVSQSPTGINIPVRSGLAITVKTPRSLPPECCDVGARFGLPALGLAEIEMHVSPAQIGDAFQYLVDLVDTQCRRGTAG</sequence>
<gene>
    <name evidence="6" type="ORF">HK439_17650</name>
</gene>
<dbReference type="GO" id="GO:0003700">
    <property type="term" value="F:DNA-binding transcription factor activity"/>
    <property type="evidence" value="ECO:0007669"/>
    <property type="project" value="InterPro"/>
</dbReference>
<dbReference type="SUPFAM" id="SSF46785">
    <property type="entry name" value="Winged helix' DNA-binding domain"/>
    <property type="match status" value="1"/>
</dbReference>
<evidence type="ECO:0000256" key="3">
    <source>
        <dbReference type="ARBA" id="ARBA00023125"/>
    </source>
</evidence>
<feature type="domain" description="HTH lysR-type" evidence="5">
    <location>
        <begin position="1"/>
        <end position="58"/>
    </location>
</feature>
<dbReference type="InterPro" id="IPR036388">
    <property type="entry name" value="WH-like_DNA-bd_sf"/>
</dbReference>
<dbReference type="EMBL" id="JABFCZ010000020">
    <property type="protein sequence ID" value="MBD1548093.1"/>
    <property type="molecule type" value="Genomic_DNA"/>
</dbReference>